<reference evidence="2" key="1">
    <citation type="submission" date="2018-02" db="EMBL/GenBank/DDBJ databases">
        <title>Rhizophora mucronata_Transcriptome.</title>
        <authorList>
            <person name="Meera S.P."/>
            <person name="Sreeshan A."/>
            <person name="Augustine A."/>
        </authorList>
    </citation>
    <scope>NUCLEOTIDE SEQUENCE</scope>
    <source>
        <tissue evidence="2">Leaf</tissue>
    </source>
</reference>
<proteinExistence type="predicted"/>
<keyword evidence="1" id="KW-0732">Signal</keyword>
<dbReference type="AlphaFoldDB" id="A0A2P2QJU2"/>
<feature type="signal peptide" evidence="1">
    <location>
        <begin position="1"/>
        <end position="19"/>
    </location>
</feature>
<evidence type="ECO:0000313" key="2">
    <source>
        <dbReference type="EMBL" id="MBX67266.1"/>
    </source>
</evidence>
<protein>
    <submittedName>
        <fullName evidence="2">Uncharacterized protein</fullName>
    </submittedName>
</protein>
<evidence type="ECO:0000256" key="1">
    <source>
        <dbReference type="SAM" id="SignalP"/>
    </source>
</evidence>
<sequence length="41" mass="4715">MLLWPVIFLCKLCHCLVIGSDFMQKCKLSGDMNTYSNFGEK</sequence>
<dbReference type="EMBL" id="GGEC01086782">
    <property type="protein sequence ID" value="MBX67266.1"/>
    <property type="molecule type" value="Transcribed_RNA"/>
</dbReference>
<accession>A0A2P2QJU2</accession>
<organism evidence="2">
    <name type="scientific">Rhizophora mucronata</name>
    <name type="common">Asiatic mangrove</name>
    <dbReference type="NCBI Taxonomy" id="61149"/>
    <lineage>
        <taxon>Eukaryota</taxon>
        <taxon>Viridiplantae</taxon>
        <taxon>Streptophyta</taxon>
        <taxon>Embryophyta</taxon>
        <taxon>Tracheophyta</taxon>
        <taxon>Spermatophyta</taxon>
        <taxon>Magnoliopsida</taxon>
        <taxon>eudicotyledons</taxon>
        <taxon>Gunneridae</taxon>
        <taxon>Pentapetalae</taxon>
        <taxon>rosids</taxon>
        <taxon>fabids</taxon>
        <taxon>Malpighiales</taxon>
        <taxon>Rhizophoraceae</taxon>
        <taxon>Rhizophora</taxon>
    </lineage>
</organism>
<name>A0A2P2QJU2_RHIMU</name>
<feature type="chain" id="PRO_5015123695" evidence="1">
    <location>
        <begin position="20"/>
        <end position="41"/>
    </location>
</feature>